<feature type="short sequence motif" description="LxCxE motif" evidence="3">
    <location>
        <begin position="49"/>
        <end position="53"/>
    </location>
</feature>
<feature type="region of interest" description="Leucine repeat II (LRII)" evidence="3">
    <location>
        <begin position="201"/>
        <end position="233"/>
    </location>
</feature>
<keyword evidence="2" id="KW-0804">Transcription</keyword>
<accession>E4MXY5</accession>
<dbReference type="AlphaFoldDB" id="E4MXY5"/>
<comment type="caution">
    <text evidence="3">Lacks conserved residue(s) required for the propagation of feature annotation.</text>
</comment>
<keyword evidence="1" id="KW-0805">Transcription regulation</keyword>
<evidence type="ECO:0000256" key="3">
    <source>
        <dbReference type="PROSITE-ProRule" id="PRU01191"/>
    </source>
</evidence>
<dbReference type="Pfam" id="PF03514">
    <property type="entry name" value="GRAS"/>
    <property type="match status" value="1"/>
</dbReference>
<comment type="similarity">
    <text evidence="3">Belongs to the GRAS family.</text>
</comment>
<dbReference type="PANTHER" id="PTHR31636">
    <property type="entry name" value="OSJNBA0084A10.13 PROTEIN-RELATED"/>
    <property type="match status" value="1"/>
</dbReference>
<dbReference type="PROSITE" id="PS50985">
    <property type="entry name" value="GRAS"/>
    <property type="match status" value="1"/>
</dbReference>
<reference evidence="4" key="1">
    <citation type="journal article" date="2008" name="BMC Plant Biol.">
        <title>Large-scale collection and annotation of full-length enriched cDNAs from a model halophyte, Thellungiella halophila.</title>
        <authorList>
            <person name="Taji T."/>
            <person name="Sakurai T."/>
            <person name="Mochida K."/>
            <person name="Ishiwata A."/>
            <person name="Kurotani A."/>
            <person name="Totoki Y."/>
            <person name="Toyoda A."/>
            <person name="Sakaki Y."/>
            <person name="Seki M."/>
            <person name="Ono H."/>
            <person name="Sakata Y."/>
            <person name="Tanaka S."/>
            <person name="Shinozaki K."/>
        </authorList>
    </citation>
    <scope>NUCLEOTIDE SEQUENCE</scope>
</reference>
<evidence type="ECO:0000313" key="4">
    <source>
        <dbReference type="EMBL" id="BAJ34468.1"/>
    </source>
</evidence>
<organism evidence="4">
    <name type="scientific">Eutrema halophilum</name>
    <name type="common">Salt cress</name>
    <name type="synonym">Sisymbrium halophilum</name>
    <dbReference type="NCBI Taxonomy" id="98038"/>
    <lineage>
        <taxon>Eukaryota</taxon>
        <taxon>Viridiplantae</taxon>
        <taxon>Streptophyta</taxon>
        <taxon>Embryophyta</taxon>
        <taxon>Tracheophyta</taxon>
        <taxon>Spermatophyta</taxon>
        <taxon>Magnoliopsida</taxon>
        <taxon>eudicotyledons</taxon>
        <taxon>Gunneridae</taxon>
        <taxon>Pentapetalae</taxon>
        <taxon>rosids</taxon>
        <taxon>malvids</taxon>
        <taxon>Brassicales</taxon>
        <taxon>Brassicaceae</taxon>
        <taxon>Eutremeae</taxon>
        <taxon>Eutrema</taxon>
    </lineage>
</organism>
<protein>
    <submittedName>
        <fullName evidence="4">mRNA, clone: RTFL01-35-L03</fullName>
    </submittedName>
</protein>
<dbReference type="EMBL" id="AK353382">
    <property type="protein sequence ID" value="BAJ34468.1"/>
    <property type="molecule type" value="mRNA"/>
</dbReference>
<evidence type="ECO:0000256" key="2">
    <source>
        <dbReference type="ARBA" id="ARBA00023163"/>
    </source>
</evidence>
<reference evidence="4" key="2">
    <citation type="journal article" date="2010" name="BMC Plant Biol.">
        <title>Comparative genomic analysis of 1047 completely sequenced cDNAs from an Arabidopsis-related model halophyte, Thellungiella halophila.</title>
        <authorList>
            <person name="Taji T."/>
            <person name="Komatsu K."/>
            <person name="Katori T."/>
            <person name="Kawasaki Y."/>
            <person name="Sakata Y."/>
            <person name="Tanaka S."/>
            <person name="Kobayashi M."/>
            <person name="Toyoda A."/>
            <person name="Seki M."/>
            <person name="Shinozaki K."/>
        </authorList>
    </citation>
    <scope>NUCLEOTIDE SEQUENCE</scope>
</reference>
<proteinExistence type="evidence at transcript level"/>
<feature type="region of interest" description="VHIID" evidence="3">
    <location>
        <begin position="126"/>
        <end position="191"/>
    </location>
</feature>
<evidence type="ECO:0000256" key="1">
    <source>
        <dbReference type="ARBA" id="ARBA00023015"/>
    </source>
</evidence>
<name>E4MXY5_EUTHA</name>
<sequence>MTAKRIDRDFPSSGDPSAVKRLKDLHFSEDDTTLEDDDGGAINLLSLLLRCAEYVATDHLREASTLLSEISEICSPFGSSPERVVAYFAQALQARVISSYLAGACAPLPESPLLTVFQSQKIFAALQTFNSVSPLIKFSHFTANQAIFQALDGEDSVHIFDLDVMQGLQWPGLFHILASRPRKLRSIRITGFGSSSDLLASTGRRLADFAASLSLPFEFHPIEGKIGNLIDPSQLGTRPGEAVVVHWMQHRLYDVTGSDLDTLEMIRRLKPNLITMVEQELSCDDGGGGSCFLGRFVEALHYYSALFDALGDGLGEESGERFTVEQIVLATEIRNVIVGGGKRRRRMRWKEELSRVGFRPVSLRGNPATQAGLLLGMLPWNGYTLVEENGTLRLGWKDLSLLTASAWQSHPSD</sequence>
<dbReference type="InterPro" id="IPR005202">
    <property type="entry name" value="TF_GRAS"/>
</dbReference>
<feature type="region of interest" description="SAW" evidence="3">
    <location>
        <begin position="338"/>
        <end position="408"/>
    </location>
</feature>